<dbReference type="GO" id="GO:0046373">
    <property type="term" value="P:L-arabinose metabolic process"/>
    <property type="evidence" value="ECO:0007669"/>
    <property type="project" value="InterPro"/>
</dbReference>
<dbReference type="Gene3D" id="1.20.1270.70">
    <property type="entry name" value="Designed single chain three-helix bundle"/>
    <property type="match status" value="3"/>
</dbReference>
<dbReference type="EC" id="3.2.1.55" evidence="5"/>
<dbReference type="RefSeq" id="WP_092353765.1">
    <property type="nucleotide sequence ID" value="NZ_FOIN01000013.1"/>
</dbReference>
<evidence type="ECO:0000256" key="7">
    <source>
        <dbReference type="ARBA" id="ARBA00023277"/>
    </source>
</evidence>
<dbReference type="PANTHER" id="PTHR43576:SF3">
    <property type="entry name" value="ALPHA-L-ARABINOFURANOSIDASE C"/>
    <property type="match status" value="1"/>
</dbReference>
<keyword evidence="8" id="KW-0326">Glycosidase</keyword>
<evidence type="ECO:0000256" key="2">
    <source>
        <dbReference type="ARBA" id="ARBA00004881"/>
    </source>
</evidence>
<dbReference type="Gene3D" id="2.60.120.200">
    <property type="match status" value="1"/>
</dbReference>
<dbReference type="InterPro" id="IPR055235">
    <property type="entry name" value="ASD1_cat"/>
</dbReference>
<comment type="pathway">
    <text evidence="2">Glycan metabolism.</text>
</comment>
<name>A0A1I0EQ45_9FIRM</name>
<evidence type="ECO:0000259" key="11">
    <source>
        <dbReference type="SMART" id="SM00813"/>
    </source>
</evidence>
<dbReference type="GO" id="GO:0046556">
    <property type="term" value="F:alpha-L-arabinofuranosidase activity"/>
    <property type="evidence" value="ECO:0007669"/>
    <property type="project" value="UniProtKB-EC"/>
</dbReference>
<keyword evidence="6" id="KW-0378">Hydrolase</keyword>
<dbReference type="GO" id="GO:0000272">
    <property type="term" value="P:polysaccharide catabolic process"/>
    <property type="evidence" value="ECO:0007669"/>
    <property type="project" value="TreeGrafter"/>
</dbReference>
<protein>
    <recommendedName>
        <fullName evidence="5">non-reducing end alpha-L-arabinofuranosidase</fullName>
        <ecNumber evidence="5">3.2.1.55</ecNumber>
    </recommendedName>
</protein>
<organism evidence="12 13">
    <name type="scientific">Thomasclavelia cocleata</name>
    <dbReference type="NCBI Taxonomy" id="69824"/>
    <lineage>
        <taxon>Bacteria</taxon>
        <taxon>Bacillati</taxon>
        <taxon>Bacillota</taxon>
        <taxon>Erysipelotrichia</taxon>
        <taxon>Erysipelotrichales</taxon>
        <taxon>Coprobacillaceae</taxon>
        <taxon>Thomasclavelia</taxon>
    </lineage>
</organism>
<dbReference type="Proteomes" id="UP000198558">
    <property type="component" value="Unassembled WGS sequence"/>
</dbReference>
<keyword evidence="9" id="KW-0472">Membrane</keyword>
<keyword evidence="9" id="KW-1133">Transmembrane helix</keyword>
<comment type="subunit">
    <text evidence="4">Homohexamer; trimer of dimers.</text>
</comment>
<comment type="catalytic activity">
    <reaction evidence="1">
        <text>Hydrolysis of terminal non-reducing alpha-L-arabinofuranoside residues in alpha-L-arabinosides.</text>
        <dbReference type="EC" id="3.2.1.55"/>
    </reaction>
</comment>
<dbReference type="Pfam" id="PF13385">
    <property type="entry name" value="Laminin_G_3"/>
    <property type="match status" value="1"/>
</dbReference>
<dbReference type="InterPro" id="IPR010720">
    <property type="entry name" value="Alpha-L-AF_C"/>
</dbReference>
<evidence type="ECO:0000256" key="3">
    <source>
        <dbReference type="ARBA" id="ARBA00007186"/>
    </source>
</evidence>
<evidence type="ECO:0000256" key="8">
    <source>
        <dbReference type="ARBA" id="ARBA00023295"/>
    </source>
</evidence>
<feature type="signal peptide" evidence="10">
    <location>
        <begin position="1"/>
        <end position="21"/>
    </location>
</feature>
<evidence type="ECO:0000256" key="9">
    <source>
        <dbReference type="SAM" id="Phobius"/>
    </source>
</evidence>
<dbReference type="InterPro" id="IPR013780">
    <property type="entry name" value="Glyco_hydro_b"/>
</dbReference>
<feature type="domain" description="Alpha-L-arabinofuranosidase C-terminal" evidence="11">
    <location>
        <begin position="781"/>
        <end position="939"/>
    </location>
</feature>
<gene>
    <name evidence="12" type="ORF">SAMN04489758_11323</name>
</gene>
<comment type="similarity">
    <text evidence="3">Belongs to the glycosyl hydrolase 51 family.</text>
</comment>
<dbReference type="SUPFAM" id="SSF51011">
    <property type="entry name" value="Glycosyl hydrolase domain"/>
    <property type="match status" value="1"/>
</dbReference>
<dbReference type="Pfam" id="PF07523">
    <property type="entry name" value="Big_3"/>
    <property type="match status" value="1"/>
</dbReference>
<dbReference type="Gene3D" id="2.60.40.1180">
    <property type="entry name" value="Golgi alpha-mannosidase II"/>
    <property type="match status" value="1"/>
</dbReference>
<accession>A0A1I0EQ45</accession>
<keyword evidence="13" id="KW-1185">Reference proteome</keyword>
<sequence>MKRIGKIVLSLVMILSIFTTMSTTIQGQDVDLNDKLKGYYNFEDVEGNTVKNLVGQEYQGTLMGNNVSIEDSKFGKSLHFSDGEEGHMRINNVINANARDFSISLWYKYDTAFDRGIKKTVLLQQSGSGRTLLSLKADNKYSSYVNGMDVDSDKSVDVNKWQHVTYVYTPATKKITYYINGQFDSQKDAGNNIVDSLTDLLIGKHKNGGNDPLSMRGFVDEIRYYEKAVNAQEAKVIYDDKAGIILFDELVDVIEQAEILYGSNKLESSSPETIMLLENIELANKLDVNSSLDMISSAIELLKDAMNKYSLAIRINLNINVNDVERSIDESIFGINHRYAFNGYGSFDSSNMKMKDDFVELYKECNFGSIRYPGGTISNLFQWKGSIGPLESRTKQIHGFYNNANQHGILPTFGINELGTFAQDVNSEIVYVYGFGRGSAQDAADLIEYLNAPVGLNPNGGVDWAQVRAQNGHVEPFNVRYFEIGNENNQGGTDGTTSQQYWTQFVDAGAEEAYIEGGLVKINRQYAVLKDDWNKAVSDSDGTPNQKRYMRYANPNPMSGDGTVLDNDFKAVVENSVQVFVNGAEWNKVESLENASSNDKVYTIDYRDGSFTFGDGIHGMIPPINQEIRVSYQVQRDGFVDISKAMKETMNIIDSNKECNIYSSFETQGFVTKMNNRGYNDYYDGLTIHPYSGTPDGGSANPELFYDSAMKKAEDVGIKHVQNYVNMLPEGKVPVISEYGIFRSTDSLVRSQTHALYIVKVMMEYVRLGSPYIQKHCLVDWYSSGADSLGPTQQAVIQAVPQAGANTITGEGDYEFFTTPSAKVFEMINKNFGNQILSTEFDQVDKMANGVASYSTLVSKDDDENIYVAIVNVDRSNSKKMKINLDGFDATDKKVEIQTLAGSSFTAENTLENPNNVPIEKSEFINDKSSVDIELSPHSFTIIKIEAQKEITLTDIAIRTQPDKLEYKINEELDLKGLEVKAIYSDGSERIITDYQITGYDKNRVGKQTITVSYQGKETTFTVLVSETTISANKIALSIAIEMAETVTQVQLDKVVPIVVEEFNAVLENAQIVYDKDNATQEEVDDAFTRLASVMHMLEFFKGDKAALQKMMDQIASLTASEYIESTWNALQAVLPGVNEVLENVNAMQEEVDEVYTELVKAFVNLRLKPNKDLLVDLINKANGLNRANYTSASLKAVDVEVEKATIVLNNPEAIKEEVEAAVAELTKAMSRLEANPTNPPVNNDVNTVKSVDSIINATKTSDDINIGTFISSGIISLLVLLYSNKKQRIR</sequence>
<dbReference type="GeneID" id="78288352"/>
<evidence type="ECO:0000313" key="12">
    <source>
        <dbReference type="EMBL" id="SET47444.1"/>
    </source>
</evidence>
<dbReference type="OrthoDB" id="6636047at2"/>
<dbReference type="InterPro" id="IPR013320">
    <property type="entry name" value="ConA-like_dom_sf"/>
</dbReference>
<keyword evidence="7" id="KW-0119">Carbohydrate metabolism</keyword>
<dbReference type="Gene3D" id="2.60.40.3630">
    <property type="match status" value="1"/>
</dbReference>
<dbReference type="PANTHER" id="PTHR43576">
    <property type="entry name" value="ALPHA-L-ARABINOFURANOSIDASE C-RELATED"/>
    <property type="match status" value="1"/>
</dbReference>
<dbReference type="InterPro" id="IPR017853">
    <property type="entry name" value="GH"/>
</dbReference>
<proteinExistence type="inferred from homology"/>
<dbReference type="EMBL" id="FOIN01000013">
    <property type="protein sequence ID" value="SET47444.1"/>
    <property type="molecule type" value="Genomic_DNA"/>
</dbReference>
<keyword evidence="10" id="KW-0732">Signal</keyword>
<dbReference type="SUPFAM" id="SSF49899">
    <property type="entry name" value="Concanavalin A-like lectins/glucanases"/>
    <property type="match status" value="1"/>
</dbReference>
<dbReference type="SMART" id="SM00813">
    <property type="entry name" value="Alpha-L-AF_C"/>
    <property type="match status" value="1"/>
</dbReference>
<feature type="transmembrane region" description="Helical" evidence="9">
    <location>
        <begin position="1265"/>
        <end position="1283"/>
    </location>
</feature>
<evidence type="ECO:0000313" key="13">
    <source>
        <dbReference type="Proteomes" id="UP000198558"/>
    </source>
</evidence>
<keyword evidence="9" id="KW-0812">Transmembrane</keyword>
<feature type="chain" id="PRO_5038697193" description="non-reducing end alpha-L-arabinofuranosidase" evidence="10">
    <location>
        <begin position="22"/>
        <end position="1291"/>
    </location>
</feature>
<evidence type="ECO:0000256" key="1">
    <source>
        <dbReference type="ARBA" id="ARBA00001462"/>
    </source>
</evidence>
<dbReference type="Gene3D" id="3.20.20.80">
    <property type="entry name" value="Glycosidases"/>
    <property type="match status" value="2"/>
</dbReference>
<dbReference type="Pfam" id="PF06964">
    <property type="entry name" value="Alpha-L-AF_C"/>
    <property type="match status" value="1"/>
</dbReference>
<dbReference type="SUPFAM" id="SSF51445">
    <property type="entry name" value="(Trans)glycosidases"/>
    <property type="match status" value="1"/>
</dbReference>
<evidence type="ECO:0000256" key="6">
    <source>
        <dbReference type="ARBA" id="ARBA00022801"/>
    </source>
</evidence>
<evidence type="ECO:0000256" key="4">
    <source>
        <dbReference type="ARBA" id="ARBA00011165"/>
    </source>
</evidence>
<evidence type="ECO:0000256" key="5">
    <source>
        <dbReference type="ARBA" id="ARBA00012670"/>
    </source>
</evidence>
<dbReference type="InterPro" id="IPR022038">
    <property type="entry name" value="Ig-like_bact"/>
</dbReference>
<dbReference type="Pfam" id="PF22848">
    <property type="entry name" value="ASD1_dom"/>
    <property type="match status" value="1"/>
</dbReference>
<dbReference type="Pfam" id="PF07554">
    <property type="entry name" value="FIVAR"/>
    <property type="match status" value="3"/>
</dbReference>
<reference evidence="13" key="1">
    <citation type="submission" date="2016-10" db="EMBL/GenBank/DDBJ databases">
        <authorList>
            <person name="Varghese N."/>
            <person name="Submissions S."/>
        </authorList>
    </citation>
    <scope>NUCLEOTIDE SEQUENCE [LARGE SCALE GENOMIC DNA]</scope>
    <source>
        <strain evidence="13">DSM 1551</strain>
    </source>
</reference>
<evidence type="ECO:0000256" key="10">
    <source>
        <dbReference type="SAM" id="SignalP"/>
    </source>
</evidence>